<protein>
    <recommendedName>
        <fullName evidence="3">Novel STAND NTPase 1 domain-containing protein</fullName>
    </recommendedName>
</protein>
<evidence type="ECO:0000259" key="3">
    <source>
        <dbReference type="Pfam" id="PF20703"/>
    </source>
</evidence>
<keyword evidence="5" id="KW-1185">Reference proteome</keyword>
<dbReference type="Gene3D" id="2.130.10.10">
    <property type="entry name" value="YVTN repeat-like/Quinoprotein amine dehydrogenase"/>
    <property type="match status" value="2"/>
</dbReference>
<keyword evidence="2" id="KW-0472">Membrane</keyword>
<dbReference type="SUPFAM" id="SSF52540">
    <property type="entry name" value="P-loop containing nucleoside triphosphate hydrolases"/>
    <property type="match status" value="1"/>
</dbReference>
<dbReference type="EMBL" id="RSEC01000048">
    <property type="protein sequence ID" value="RSD16371.1"/>
    <property type="molecule type" value="Genomic_DNA"/>
</dbReference>
<dbReference type="OrthoDB" id="192618at2"/>
<keyword evidence="2" id="KW-1133">Transmembrane helix</keyword>
<evidence type="ECO:0000313" key="5">
    <source>
        <dbReference type="Proteomes" id="UP000267081"/>
    </source>
</evidence>
<feature type="domain" description="Novel STAND NTPase 1" evidence="3">
    <location>
        <begin position="107"/>
        <end position="490"/>
    </location>
</feature>
<feature type="region of interest" description="Disordered" evidence="1">
    <location>
        <begin position="88"/>
        <end position="111"/>
    </location>
</feature>
<dbReference type="Proteomes" id="UP000267081">
    <property type="component" value="Unassembled WGS sequence"/>
</dbReference>
<dbReference type="RefSeq" id="WP_125311278.1">
    <property type="nucleotide sequence ID" value="NZ_RSEC01000048.1"/>
</dbReference>
<dbReference type="SMART" id="SM00320">
    <property type="entry name" value="WD40"/>
    <property type="match status" value="2"/>
</dbReference>
<dbReference type="Pfam" id="PF20703">
    <property type="entry name" value="nSTAND1"/>
    <property type="match status" value="1"/>
</dbReference>
<feature type="transmembrane region" description="Helical" evidence="2">
    <location>
        <begin position="544"/>
        <end position="564"/>
    </location>
</feature>
<reference evidence="4 5" key="1">
    <citation type="submission" date="2018-12" db="EMBL/GenBank/DDBJ databases">
        <title>Amycolatopsis eburnea sp. nov. actinomycete associate with arbuscular mycorrhiza fungal spore.</title>
        <authorList>
            <person name="Lumyong S."/>
            <person name="Chaiya L."/>
        </authorList>
    </citation>
    <scope>NUCLEOTIDE SEQUENCE [LARGE SCALE GENOMIC DNA]</scope>
    <source>
        <strain evidence="4 5">GLM-1</strain>
    </source>
</reference>
<dbReference type="Gene3D" id="3.40.50.300">
    <property type="entry name" value="P-loop containing nucleotide triphosphate hydrolases"/>
    <property type="match status" value="1"/>
</dbReference>
<dbReference type="Pfam" id="PF13560">
    <property type="entry name" value="HTH_31"/>
    <property type="match status" value="1"/>
</dbReference>
<evidence type="ECO:0000313" key="4">
    <source>
        <dbReference type="EMBL" id="RSD16371.1"/>
    </source>
</evidence>
<name>A0A3R9FLU0_9PSEU</name>
<dbReference type="InterPro" id="IPR015943">
    <property type="entry name" value="WD40/YVTN_repeat-like_dom_sf"/>
</dbReference>
<dbReference type="InterPro" id="IPR027417">
    <property type="entry name" value="P-loop_NTPase"/>
</dbReference>
<keyword evidence="2" id="KW-0812">Transmembrane</keyword>
<comment type="caution">
    <text evidence="4">The sequence shown here is derived from an EMBL/GenBank/DDBJ whole genome shotgun (WGS) entry which is preliminary data.</text>
</comment>
<gene>
    <name evidence="4" type="ORF">EIY87_22255</name>
</gene>
<dbReference type="AlphaFoldDB" id="A0A3R9FLU0"/>
<accession>A0A3R9FLU0</accession>
<dbReference type="SUPFAM" id="SSF82171">
    <property type="entry name" value="DPP6 N-terminal domain-like"/>
    <property type="match status" value="1"/>
</dbReference>
<dbReference type="InterPro" id="IPR001680">
    <property type="entry name" value="WD40_rpt"/>
</dbReference>
<evidence type="ECO:0000256" key="1">
    <source>
        <dbReference type="SAM" id="MobiDB-lite"/>
    </source>
</evidence>
<organism evidence="4 5">
    <name type="scientific">Amycolatopsis eburnea</name>
    <dbReference type="NCBI Taxonomy" id="2267691"/>
    <lineage>
        <taxon>Bacteria</taxon>
        <taxon>Bacillati</taxon>
        <taxon>Actinomycetota</taxon>
        <taxon>Actinomycetes</taxon>
        <taxon>Pseudonocardiales</taxon>
        <taxon>Pseudonocardiaceae</taxon>
        <taxon>Amycolatopsis</taxon>
    </lineage>
</organism>
<sequence length="934" mass="101193">MPRQEQPLDHDGGVLSQFAADLRQLRMDAGSPTYRALGQRAHYSASTLSDAAGGKKLPSLTVTLGYVKACRGDVVAWERRWHDTAATLTAEAGPQSDGADGDHREPPYAGLAAFQPGDADRFFGRDRVVDELAGRLARQRLLAVFGPSGSGKSSLLRAGLLPRLRASAVPSREVLFTPGSRPLEECAVQLAALTGTTAAQLYTELRADARNLHLAIRQALAATAEDELIVIIDQFEEVFTLCTDGEQRTGFFDAVLTAAAADGARCRIVVGVRADFYAHCALHPALAAALTDAQVLVGPMTAGELRDAIVQPAVRAGYSVEGELVAQLVAETEGQVGVLPALSHALRETWRRRSGNRLTLAGYQATGGIAGGLARTAEQLYETMDAAQQRAAKQLFLRLTAIGESTEDTKRRIPRDELDPTDPDLDVVLDRLVDARLITLGVTFVDLAHESIIKAWPRLRDWLTTDRDGRRIHRLVADAVAAWEAEARDPGGLLRGTRLTVAYEYFQDRDHGLTPREQQFLEASREAEAREHTQQQRRNRQLRWLVAALVVLLVTVSAVAVVAVQQREHTLAQERTLSSRQMATEALALYTNHDTASAVRLGLAAYRVAPTDEARDALLSAAGSKELRIASDPTSQGDVAIQPGGHIAAAVNLFGIVSLWQIPMIRLLATFTTDTSAQASLAFSPDGRLLAVSEAAHSTRLFDVANPRSPIALSSVPNDGAPAFSPDGALLTGHPSHEGATTGTWDISTPRKPREVAGLPDKPDAVALGVTGILFVRKTSYDGYQVWDHADQPPSRDGGDELPRELGVISAFSRNGRSLITEEESSSPERRYHLWDTRDIFHPHQIAQLPITPGGSHPQFSDDGKFLIFSSFNTIQLIDISDGKAPRTIATLTTQDFPKSVVFGANRHQLVSVDLHNRVNVWEVSVKIVAEHVG</sequence>
<dbReference type="InterPro" id="IPR049052">
    <property type="entry name" value="nSTAND1"/>
</dbReference>
<evidence type="ECO:0000256" key="2">
    <source>
        <dbReference type="SAM" id="Phobius"/>
    </source>
</evidence>
<proteinExistence type="predicted"/>